<dbReference type="AlphaFoldDB" id="A0A0H3F5W4"/>
<reference evidence="1 2" key="2">
    <citation type="journal article" date="2012" name="J. Bacteriol.">
        <title>Complete Genome Sequence of Rahnella sp. Strain Y9602, a Gammaproteobacterium Isolate from Metal- and Radionuclide-Contaminated Soil.</title>
        <authorList>
            <person name="Martinez R.J."/>
            <person name="Bruce D."/>
            <person name="Detter C."/>
            <person name="Goodwin L.A."/>
            <person name="Han J."/>
            <person name="Han C.S."/>
            <person name="Held B."/>
            <person name="Land M.L."/>
            <person name="Mikhailova N."/>
            <person name="Nolan M."/>
            <person name="Pennacchio L."/>
            <person name="Pitluck S."/>
            <person name="Tapia R."/>
            <person name="Woyke T."/>
            <person name="Sobecky P.A."/>
        </authorList>
    </citation>
    <scope>NUCLEOTIDE SEQUENCE [LARGE SCALE GENOMIC DNA]</scope>
    <source>
        <strain evidence="1 2">Y9602</strain>
    </source>
</reference>
<dbReference type="eggNOG" id="COG5475">
    <property type="taxonomic scope" value="Bacteria"/>
</dbReference>
<dbReference type="HOGENOM" id="CLU_3047191_0_0_6"/>
<dbReference type="Proteomes" id="UP000007257">
    <property type="component" value="Chromosome"/>
</dbReference>
<dbReference type="InterPro" id="IPR019226">
    <property type="entry name" value="DUF2158"/>
</dbReference>
<name>A0A0H3F5W4_RAHSY</name>
<proteinExistence type="predicted"/>
<protein>
    <submittedName>
        <fullName evidence="1">Uncharacterized protein</fullName>
    </submittedName>
</protein>
<dbReference type="OrthoDB" id="1264301at2"/>
<gene>
    <name evidence="1" type="ordered locus">Rahaq_0560</name>
</gene>
<dbReference type="RefSeq" id="WP_013573893.1">
    <property type="nucleotide sequence ID" value="NC_015061.1"/>
</dbReference>
<evidence type="ECO:0000313" key="1">
    <source>
        <dbReference type="EMBL" id="ADW72187.1"/>
    </source>
</evidence>
<dbReference type="EMBL" id="CP002505">
    <property type="protein sequence ID" value="ADW72187.1"/>
    <property type="molecule type" value="Genomic_DNA"/>
</dbReference>
<organism evidence="1 2">
    <name type="scientific">Rahnella sp. (strain Y9602)</name>
    <dbReference type="NCBI Taxonomy" id="2703885"/>
    <lineage>
        <taxon>Bacteria</taxon>
        <taxon>Pseudomonadati</taxon>
        <taxon>Pseudomonadota</taxon>
        <taxon>Gammaproteobacteria</taxon>
        <taxon>Enterobacterales</taxon>
        <taxon>Yersiniaceae</taxon>
        <taxon>Rahnella</taxon>
    </lineage>
</organism>
<evidence type="ECO:0000313" key="2">
    <source>
        <dbReference type="Proteomes" id="UP000007257"/>
    </source>
</evidence>
<reference evidence="2" key="1">
    <citation type="submission" date="2011-01" db="EMBL/GenBank/DDBJ databases">
        <title>Complete sequence of chromosome of Rahnella sp. Y9602.</title>
        <authorList>
            <consortium name="US DOE Joint Genome Institute"/>
            <person name="Lucas S."/>
            <person name="Copeland A."/>
            <person name="Lapidus A."/>
            <person name="Cheng J.-F."/>
            <person name="Goodwin L."/>
            <person name="Pitluck S."/>
            <person name="Lu M."/>
            <person name="Detter J.C."/>
            <person name="Han C."/>
            <person name="Tapia R."/>
            <person name="Land M."/>
            <person name="Hauser L."/>
            <person name="Kyrpides N."/>
            <person name="Ivanova N."/>
            <person name="Ovchinnikova G."/>
            <person name="Pagani I."/>
            <person name="Sobecky P.A."/>
            <person name="Martinez R.J."/>
            <person name="Woyke T."/>
        </authorList>
    </citation>
    <scope>NUCLEOTIDE SEQUENCE [LARGE SCALE GENOMIC DNA]</scope>
    <source>
        <strain evidence="2">Y9602</strain>
    </source>
</reference>
<sequence length="54" mass="5809">MFSVGDVVMLKSGSPLMTVAGVKAADSEFWLFMGMGYNDGDVATWWRSGSTGRT</sequence>
<dbReference type="KEGG" id="rah:Rahaq_0560"/>
<accession>A0A0H3F5W4</accession>
<dbReference type="Pfam" id="PF09926">
    <property type="entry name" value="DUF2158"/>
    <property type="match status" value="1"/>
</dbReference>